<reference evidence="1" key="1">
    <citation type="journal article" date="2022" name="Biol. Control">
        <title>In silico genomic analysis of Rhodopseudomonas palustris strains revealed potential biocontrol agents and crop yield enhancers.</title>
        <authorList>
            <person name="Surachat K."/>
            <person name="Kantachote D."/>
            <person name="Deachamag P."/>
            <person name="Wonglapsuwan M."/>
        </authorList>
    </citation>
    <scope>NUCLEOTIDE SEQUENCE</scope>
    <source>
        <strain evidence="1">TLS06</strain>
    </source>
</reference>
<evidence type="ECO:0000313" key="1">
    <source>
        <dbReference type="EMBL" id="UYO38830.1"/>
    </source>
</evidence>
<sequence length="212" mass="23922">MSRSAKILKLVQPVVPGTVLCRDVLVLAPTSYVLRGVFLNTTSQKHHMDLWRVVMPLHRPLDNLVLTYGTIIAGPDDHRVKVDDVEEAAEVVKQCLRHEVPALRDIEGPAQFLQHISRMSGDDFEVVQLDFALAHFLIGNVSEARRILRSQVESPEIYPTHRQVTRRAFDALEAGPEALQRLIDGWRDDNVARFGLEPTSRKPPGLRLVRST</sequence>
<proteinExistence type="predicted"/>
<dbReference type="EMBL" id="CP076676">
    <property type="protein sequence ID" value="UYO38830.1"/>
    <property type="molecule type" value="Genomic_DNA"/>
</dbReference>
<name>A0AAX3DW92_RHOPL</name>
<evidence type="ECO:0000313" key="2">
    <source>
        <dbReference type="Proteomes" id="UP001163166"/>
    </source>
</evidence>
<gene>
    <name evidence="1" type="ORF">KQX62_19210</name>
</gene>
<dbReference type="Proteomes" id="UP001163166">
    <property type="component" value="Chromosome"/>
</dbReference>
<protein>
    <submittedName>
        <fullName evidence="1">Uncharacterized protein</fullName>
    </submittedName>
</protein>
<accession>A0AAX3DW92</accession>
<dbReference type="RefSeq" id="WP_264074320.1">
    <property type="nucleotide sequence ID" value="NZ_CP076676.1"/>
</dbReference>
<organism evidence="1 2">
    <name type="scientific">Rhodopseudomonas palustris</name>
    <dbReference type="NCBI Taxonomy" id="1076"/>
    <lineage>
        <taxon>Bacteria</taxon>
        <taxon>Pseudomonadati</taxon>
        <taxon>Pseudomonadota</taxon>
        <taxon>Alphaproteobacteria</taxon>
        <taxon>Hyphomicrobiales</taxon>
        <taxon>Nitrobacteraceae</taxon>
        <taxon>Rhodopseudomonas</taxon>
    </lineage>
</organism>
<dbReference type="AlphaFoldDB" id="A0AAX3DW92"/>